<evidence type="ECO:0000256" key="2">
    <source>
        <dbReference type="SAM" id="Phobius"/>
    </source>
</evidence>
<keyword evidence="2" id="KW-0472">Membrane</keyword>
<keyword evidence="1" id="KW-0325">Glycoprotein</keyword>
<protein>
    <submittedName>
        <fullName evidence="4">Si:ch73-379j16.2</fullName>
    </submittedName>
</protein>
<dbReference type="Ensembl" id="ENSSFAT00005007680.1">
    <property type="protein sequence ID" value="ENSSFAP00005007301.1"/>
    <property type="gene ID" value="ENSSFAG00005004339.1"/>
</dbReference>
<keyword evidence="2" id="KW-1133">Transmembrane helix</keyword>
<accession>A0A672FK28</accession>
<dbReference type="Pfam" id="PF08266">
    <property type="entry name" value="Cadherin_2"/>
    <property type="match status" value="1"/>
</dbReference>
<organism evidence="4 5">
    <name type="scientific">Salarias fasciatus</name>
    <name type="common">Jewelled blenny</name>
    <name type="synonym">Blennius fasciatus</name>
    <dbReference type="NCBI Taxonomy" id="181472"/>
    <lineage>
        <taxon>Eukaryota</taxon>
        <taxon>Metazoa</taxon>
        <taxon>Chordata</taxon>
        <taxon>Craniata</taxon>
        <taxon>Vertebrata</taxon>
        <taxon>Euteleostomi</taxon>
        <taxon>Actinopterygii</taxon>
        <taxon>Neopterygii</taxon>
        <taxon>Teleostei</taxon>
        <taxon>Neoteleostei</taxon>
        <taxon>Acanthomorphata</taxon>
        <taxon>Ovalentaria</taxon>
        <taxon>Blenniimorphae</taxon>
        <taxon>Blenniiformes</taxon>
        <taxon>Blennioidei</taxon>
        <taxon>Blenniidae</taxon>
        <taxon>Salariinae</taxon>
        <taxon>Salarias</taxon>
    </lineage>
</organism>
<keyword evidence="5" id="KW-1185">Reference proteome</keyword>
<dbReference type="InterPro" id="IPR013164">
    <property type="entry name" value="Cadherin_N"/>
</dbReference>
<reference evidence="4" key="3">
    <citation type="submission" date="2025-09" db="UniProtKB">
        <authorList>
            <consortium name="Ensembl"/>
        </authorList>
    </citation>
    <scope>IDENTIFICATION</scope>
</reference>
<dbReference type="AlphaFoldDB" id="A0A672FK28"/>
<feature type="transmembrane region" description="Helical" evidence="2">
    <location>
        <begin position="12"/>
        <end position="37"/>
    </location>
</feature>
<dbReference type="Proteomes" id="UP000472267">
    <property type="component" value="Chromosome 2"/>
</dbReference>
<dbReference type="Gene3D" id="2.60.40.60">
    <property type="entry name" value="Cadherins"/>
    <property type="match status" value="1"/>
</dbReference>
<evidence type="ECO:0000313" key="4">
    <source>
        <dbReference type="Ensembl" id="ENSSFAP00005007301.1"/>
    </source>
</evidence>
<evidence type="ECO:0000313" key="5">
    <source>
        <dbReference type="Proteomes" id="UP000472267"/>
    </source>
</evidence>
<evidence type="ECO:0000259" key="3">
    <source>
        <dbReference type="Pfam" id="PF08266"/>
    </source>
</evidence>
<feature type="domain" description="Cadherin N-terminal" evidence="3">
    <location>
        <begin position="33"/>
        <end position="95"/>
    </location>
</feature>
<sequence>FGILSLHMAIHLKCVLLVIFLFTSFGIISTSVIHYSIPEELKEGSVVANLATDLSLDVTTLTKRKMRLDIIANKKYLDVNKETGEVDREQQCAKMVPSWRLRVDSAPSRH</sequence>
<keyword evidence="2" id="KW-0812">Transmembrane</keyword>
<proteinExistence type="predicted"/>
<reference evidence="4" key="2">
    <citation type="submission" date="2025-08" db="UniProtKB">
        <authorList>
            <consortium name="Ensembl"/>
        </authorList>
    </citation>
    <scope>IDENTIFICATION</scope>
</reference>
<reference evidence="4" key="1">
    <citation type="submission" date="2019-06" db="EMBL/GenBank/DDBJ databases">
        <authorList>
            <consortium name="Wellcome Sanger Institute Data Sharing"/>
        </authorList>
    </citation>
    <scope>NUCLEOTIDE SEQUENCE [LARGE SCALE GENOMIC DNA]</scope>
</reference>
<name>A0A672FK28_SALFA</name>
<evidence type="ECO:0000256" key="1">
    <source>
        <dbReference type="ARBA" id="ARBA00023180"/>
    </source>
</evidence>